<dbReference type="SUPFAM" id="SSF56601">
    <property type="entry name" value="beta-lactamase/transpeptidase-like"/>
    <property type="match status" value="1"/>
</dbReference>
<dbReference type="EMBL" id="AP014521">
    <property type="protein sequence ID" value="BAP58496.1"/>
    <property type="molecule type" value="Genomic_DNA"/>
</dbReference>
<dbReference type="GO" id="GO:0008360">
    <property type="term" value="P:regulation of cell shape"/>
    <property type="evidence" value="ECO:0007669"/>
    <property type="project" value="UniProtKB-KW"/>
</dbReference>
<keyword evidence="4" id="KW-0997">Cell inner membrane</keyword>
<dbReference type="InterPro" id="IPR012338">
    <property type="entry name" value="Beta-lactam/transpept-like"/>
</dbReference>
<keyword evidence="5" id="KW-0121">Carboxypeptidase</keyword>
<dbReference type="PROSITE" id="PS51257">
    <property type="entry name" value="PROKAR_LIPOPROTEIN"/>
    <property type="match status" value="1"/>
</dbReference>
<evidence type="ECO:0000256" key="15">
    <source>
        <dbReference type="SAM" id="Phobius"/>
    </source>
</evidence>
<dbReference type="InterPro" id="IPR005311">
    <property type="entry name" value="PBP_dimer"/>
</dbReference>
<dbReference type="Proteomes" id="UP000031627">
    <property type="component" value="Chromosome"/>
</dbReference>
<keyword evidence="6" id="KW-0645">Protease</keyword>
<keyword evidence="8" id="KW-0378">Hydrolase</keyword>
<dbReference type="Pfam" id="PF00905">
    <property type="entry name" value="Transpeptidase"/>
    <property type="match status" value="1"/>
</dbReference>
<name>A0A090BWF1_9ENTR</name>
<keyword evidence="7 15" id="KW-0812">Transmembrane</keyword>
<evidence type="ECO:0000256" key="13">
    <source>
        <dbReference type="ARBA" id="ARBA00023316"/>
    </source>
</evidence>
<dbReference type="Gene3D" id="3.90.1310.10">
    <property type="entry name" value="Penicillin-binding protein 2a (Domain 2)"/>
    <property type="match status" value="1"/>
</dbReference>
<evidence type="ECO:0000313" key="18">
    <source>
        <dbReference type="EMBL" id="BAP58496.1"/>
    </source>
</evidence>
<dbReference type="EC" id="3.4.16.4" evidence="14"/>
<dbReference type="HOGENOM" id="CLU_009289_1_2_6"/>
<dbReference type="STRING" id="1410383.TGUWTKB_2520"/>
<feature type="domain" description="Penicillin-binding protein dimerisation" evidence="17">
    <location>
        <begin position="64"/>
        <end position="243"/>
    </location>
</feature>
<dbReference type="GO" id="GO:0009002">
    <property type="term" value="F:serine-type D-Ala-D-Ala carboxypeptidase activity"/>
    <property type="evidence" value="ECO:0007669"/>
    <property type="project" value="UniProtKB-EC"/>
</dbReference>
<keyword evidence="12 15" id="KW-0472">Membrane</keyword>
<evidence type="ECO:0000256" key="11">
    <source>
        <dbReference type="ARBA" id="ARBA00022989"/>
    </source>
</evidence>
<dbReference type="InterPro" id="IPR050515">
    <property type="entry name" value="Beta-lactam/transpept"/>
</dbReference>
<keyword evidence="19" id="KW-1185">Reference proteome</keyword>
<dbReference type="KEGG" id="sbw:TGUWTKB_2520"/>
<evidence type="ECO:0000256" key="12">
    <source>
        <dbReference type="ARBA" id="ARBA00023136"/>
    </source>
</evidence>
<dbReference type="PANTHER" id="PTHR30627">
    <property type="entry name" value="PEPTIDOGLYCAN D,D-TRANSPEPTIDASE"/>
    <property type="match status" value="1"/>
</dbReference>
<evidence type="ECO:0000259" key="16">
    <source>
        <dbReference type="Pfam" id="PF00905"/>
    </source>
</evidence>
<evidence type="ECO:0000256" key="2">
    <source>
        <dbReference type="ARBA" id="ARBA00004236"/>
    </source>
</evidence>
<evidence type="ECO:0000256" key="10">
    <source>
        <dbReference type="ARBA" id="ARBA00022984"/>
    </source>
</evidence>
<proteinExistence type="predicted"/>
<evidence type="ECO:0000259" key="17">
    <source>
        <dbReference type="Pfam" id="PF03717"/>
    </source>
</evidence>
<evidence type="ECO:0000256" key="4">
    <source>
        <dbReference type="ARBA" id="ARBA00022519"/>
    </source>
</evidence>
<dbReference type="Pfam" id="PF03717">
    <property type="entry name" value="PBP_dimer"/>
    <property type="match status" value="1"/>
</dbReference>
<dbReference type="Gene3D" id="3.40.710.10">
    <property type="entry name" value="DD-peptidase/beta-lactamase superfamily"/>
    <property type="match status" value="1"/>
</dbReference>
<protein>
    <recommendedName>
        <fullName evidence="14">Penicillin-binding protein 2</fullName>
        <ecNumber evidence="14">3.4.16.4</ecNumber>
    </recommendedName>
</protein>
<reference evidence="18 19" key="2">
    <citation type="journal article" date="2014" name="Curr. Biol.">
        <title>Symbiont-Supplemented Maternal Investment Underpinning Host's Ecological Adaptation.</title>
        <authorList>
            <person name="Kaiwa N."/>
            <person name="Hosokawa T."/>
            <person name="Nikoh N."/>
            <person name="Tanahashi M."/>
            <person name="Moriyama M."/>
            <person name="Meng X.Y."/>
            <person name="Maeda T."/>
            <person name="Yamaguchi K."/>
            <person name="Shigenobu S."/>
            <person name="Ito M."/>
            <person name="Fukatsu T."/>
        </authorList>
    </citation>
    <scope>NUCLEOTIDE SEQUENCE [LARGE SCALE GENOMIC DNA]</scope>
    <source>
        <strain evidence="18 19">UwTKB</strain>
    </source>
</reference>
<keyword evidence="3" id="KW-1003">Cell membrane</keyword>
<keyword evidence="11 15" id="KW-1133">Transmembrane helix</keyword>
<dbReference type="GO" id="GO:0071555">
    <property type="term" value="P:cell wall organization"/>
    <property type="evidence" value="ECO:0007669"/>
    <property type="project" value="UniProtKB-KW"/>
</dbReference>
<evidence type="ECO:0000256" key="6">
    <source>
        <dbReference type="ARBA" id="ARBA00022670"/>
    </source>
</evidence>
<evidence type="ECO:0000313" key="19">
    <source>
        <dbReference type="Proteomes" id="UP000031627"/>
    </source>
</evidence>
<accession>A0A090BWF1</accession>
<keyword evidence="13" id="KW-0961">Cell wall biogenesis/degradation</keyword>
<dbReference type="PANTHER" id="PTHR30627:SF2">
    <property type="entry name" value="PEPTIDOGLYCAN D,D-TRANSPEPTIDASE MRDA"/>
    <property type="match status" value="1"/>
</dbReference>
<evidence type="ECO:0000256" key="8">
    <source>
        <dbReference type="ARBA" id="ARBA00022801"/>
    </source>
</evidence>
<gene>
    <name evidence="18" type="primary">mrdA</name>
    <name evidence="18" type="ORF">TGUWTKB_2520</name>
</gene>
<evidence type="ECO:0000256" key="7">
    <source>
        <dbReference type="ARBA" id="ARBA00022692"/>
    </source>
</evidence>
<dbReference type="InterPro" id="IPR017790">
    <property type="entry name" value="Penicillin-binding_protein_2"/>
</dbReference>
<dbReference type="AlphaFoldDB" id="A0A090BWF1"/>
<organism evidence="18 19">
    <name type="scientific">Candidatus Tachikawaea gelatinosa</name>
    <dbReference type="NCBI Taxonomy" id="1410383"/>
    <lineage>
        <taxon>Bacteria</taxon>
        <taxon>Pseudomonadati</taxon>
        <taxon>Pseudomonadota</taxon>
        <taxon>Gammaproteobacteria</taxon>
        <taxon>Enterobacterales</taxon>
        <taxon>Enterobacteriaceae</taxon>
        <taxon>Candidatus Tachikawaea</taxon>
    </lineage>
</organism>
<dbReference type="NCBIfam" id="TIGR03423">
    <property type="entry name" value="pbp2_mrdA"/>
    <property type="match status" value="1"/>
</dbReference>
<feature type="transmembrane region" description="Helical" evidence="15">
    <location>
        <begin position="21"/>
        <end position="42"/>
    </location>
</feature>
<dbReference type="GO" id="GO:0006508">
    <property type="term" value="P:proteolysis"/>
    <property type="evidence" value="ECO:0007669"/>
    <property type="project" value="UniProtKB-KW"/>
</dbReference>
<dbReference type="Gene3D" id="3.30.1390.30">
    <property type="entry name" value="Penicillin-binding protein 2a, domain 3"/>
    <property type="match status" value="1"/>
</dbReference>
<dbReference type="GO" id="GO:0005886">
    <property type="term" value="C:plasma membrane"/>
    <property type="evidence" value="ECO:0007669"/>
    <property type="project" value="UniProtKB-SubCell"/>
</dbReference>
<evidence type="ECO:0000256" key="1">
    <source>
        <dbReference type="ARBA" id="ARBA00004167"/>
    </source>
</evidence>
<dbReference type="GO" id="GO:0008658">
    <property type="term" value="F:penicillin binding"/>
    <property type="evidence" value="ECO:0007669"/>
    <property type="project" value="UniProtKB-UniRule"/>
</dbReference>
<dbReference type="GO" id="GO:0071972">
    <property type="term" value="F:peptidoglycan L,D-transpeptidase activity"/>
    <property type="evidence" value="ECO:0007669"/>
    <property type="project" value="TreeGrafter"/>
</dbReference>
<feature type="domain" description="Penicillin-binding protein transpeptidase" evidence="16">
    <location>
        <begin position="279"/>
        <end position="613"/>
    </location>
</feature>
<sequence length="625" mass="73175">MFYKKFVQNDIEETNTFIRRVFFALFIVFFLSCLQIVNFYYLQILQFKHYSNQSNKNRLRIKSIPSLRGNIYSRDGFLLAKNCVYYQAKFIPYKNKKLYLKSKFTDEKFNKIKKIFNFNSTEIKILKKKYYKNSYFHSFIIKNYINFVQMAKLIVNLYDFPEIVITSHQYRYYPYGSLTSHTIGYVSGNNRPDTIPITSEKNIEKYVSPHYFGKTGIEKQYNHNLKGKLGYKKIEINSLGQETKILYKKMPDIGEDLHLSIDIKFQRYIESLINNYCAAVIISDPKNGEVLSLVSTPSYDPNNFIHNIAKHSYFLLLNNLHKPLYNRVTQALYPPASTIKPYIAFAALSSKIINKDTILRDSGYWILPTSMKLFHDWKKYGHGDLNITQSIEESSDIFFYEISYKMGIDNLSKWIKKFGYGKKTGIDLPTESLGIVPTREWKKNKFKEKWYQGDTIPVGIGQGYLSSTLVQMNKSLVTLVNNGVSKTPHIVNSISKKNRLYKIQEEHKKDFILDDKNYEYWKIIKNAMYGVAHRKSGTAYKNFVNVQYKIGAKSGTAQLFNLKKNQSYTDIPKNLRDHKIMIAFMPYNKPRFVISIIIENGGREVNIGKIMKKITDYIALQKIYK</sequence>
<reference evidence="19" key="1">
    <citation type="submission" date="2013-11" db="EMBL/GenBank/DDBJ databases">
        <title>Symbiont-containing voluminous jelly as an extraordinary maternal gift for overwintering insect nymphs.</title>
        <authorList>
            <person name="Kaiwa N."/>
            <person name="Hosokawa T."/>
            <person name="Nikoh N."/>
            <person name="Meng X.Y."/>
            <person name="Tanahashi M."/>
            <person name="Moriyama M."/>
            <person name="Maeda T."/>
            <person name="Yamaguchi K."/>
            <person name="Shigenobu S."/>
            <person name="Ito M."/>
            <person name="Fukatsu T."/>
        </authorList>
    </citation>
    <scope>NUCLEOTIDE SEQUENCE [LARGE SCALE GENOMIC DNA]</scope>
    <source>
        <strain evidence="19">UwTKB</strain>
    </source>
</reference>
<evidence type="ECO:0000256" key="5">
    <source>
        <dbReference type="ARBA" id="ARBA00022645"/>
    </source>
</evidence>
<dbReference type="SUPFAM" id="SSF56519">
    <property type="entry name" value="Penicillin binding protein dimerisation domain"/>
    <property type="match status" value="1"/>
</dbReference>
<keyword evidence="9" id="KW-0133">Cell shape</keyword>
<keyword evidence="10" id="KW-0573">Peptidoglycan synthesis</keyword>
<dbReference type="InterPro" id="IPR001460">
    <property type="entry name" value="PCN-bd_Tpept"/>
</dbReference>
<comment type="subcellular location">
    <subcellularLocation>
        <location evidence="2">Cell membrane</location>
    </subcellularLocation>
    <subcellularLocation>
        <location evidence="1">Membrane</location>
        <topology evidence="1">Single-pass membrane protein</topology>
    </subcellularLocation>
</comment>
<evidence type="ECO:0000256" key="3">
    <source>
        <dbReference type="ARBA" id="ARBA00022475"/>
    </source>
</evidence>
<evidence type="ECO:0000256" key="14">
    <source>
        <dbReference type="NCBIfam" id="TIGR03423"/>
    </source>
</evidence>
<dbReference type="GO" id="GO:0009252">
    <property type="term" value="P:peptidoglycan biosynthetic process"/>
    <property type="evidence" value="ECO:0007669"/>
    <property type="project" value="UniProtKB-UniRule"/>
</dbReference>
<evidence type="ECO:0000256" key="9">
    <source>
        <dbReference type="ARBA" id="ARBA00022960"/>
    </source>
</evidence>
<dbReference type="InterPro" id="IPR036138">
    <property type="entry name" value="PBP_dimer_sf"/>
</dbReference>